<dbReference type="InterPro" id="IPR001360">
    <property type="entry name" value="Glyco_hydro_1"/>
</dbReference>
<evidence type="ECO:0000256" key="1">
    <source>
        <dbReference type="ARBA" id="ARBA00023295"/>
    </source>
</evidence>
<proteinExistence type="inferred from homology"/>
<evidence type="ECO:0000256" key="2">
    <source>
        <dbReference type="RuleBase" id="RU003690"/>
    </source>
</evidence>
<dbReference type="RefSeq" id="WP_158363194.1">
    <property type="nucleotide sequence ID" value="NZ_JAOQKC010000008.1"/>
</dbReference>
<sequence length="486" mass="56287">MKKNIFPENFLWGGAVAATQCEGAWNKDGKGETVLDHCTAGDREHPRIVTDSLESIYSYPTHNGCHQYERYEEDIALFAEMGFKTYRLSINWARIYPNGDDLEPNQRGIEHYRKLFQCCRKYGIEPTVTMTHYDMPWNLCKKYGGWSDRRVVEFFVRYARTIFTEYKGLVKRWLTFNEINFGTVTYGGIVTSGIIPENRKIVMDDPNATPEEKSKRFQALHNEFVASAKVVQLGHEIDPENQIGCMQCGFTYYPLTSKPEDILAAQHDMEIWNYYCMDVQCKGKYPYWAKRFWEENDIRFSIAEEDLAELREGTVDFISFSYYKSDCSSEAGAGEQNNGTNFGIPNPHLPQTAWGWCIDPKGLRYLLNDFYARYELPLMIVENGIGEYEIKEADNRIHDQARIEYLREHVIAIREALQDGVPVIGYTPWSAIDIVSAGTGEMKKRYGFIYVDADDSGNGSYDRYRKDSFYWYQKVISSNGENLENI</sequence>
<dbReference type="GO" id="GO:0016787">
    <property type="term" value="F:hydrolase activity"/>
    <property type="evidence" value="ECO:0007669"/>
    <property type="project" value="UniProtKB-KW"/>
</dbReference>
<organism evidence="3 4">
    <name type="scientific">Laedolimicola ammoniilytica</name>
    <dbReference type="NCBI Taxonomy" id="2981771"/>
    <lineage>
        <taxon>Bacteria</taxon>
        <taxon>Bacillati</taxon>
        <taxon>Bacillota</taxon>
        <taxon>Clostridia</taxon>
        <taxon>Lachnospirales</taxon>
        <taxon>Lachnospiraceae</taxon>
        <taxon>Laedolimicola</taxon>
    </lineage>
</organism>
<dbReference type="InterPro" id="IPR017853">
    <property type="entry name" value="GH"/>
</dbReference>
<comment type="similarity">
    <text evidence="2">Belongs to the glycosyl hydrolase 1 family.</text>
</comment>
<reference evidence="3 4" key="1">
    <citation type="journal article" date="2021" name="ISME Commun">
        <title>Automated analysis of genomic sequences facilitates high-throughput and comprehensive description of bacteria.</title>
        <authorList>
            <person name="Hitch T.C.A."/>
        </authorList>
    </citation>
    <scope>NUCLEOTIDE SEQUENCE [LARGE SCALE GENOMIC DNA]</scope>
    <source>
        <strain evidence="3 4">Sanger_04</strain>
    </source>
</reference>
<keyword evidence="1" id="KW-0326">Glycosidase</keyword>
<accession>A0ABT2RWN0</accession>
<dbReference type="PANTHER" id="PTHR10353:SF122">
    <property type="entry name" value="6-PHOSPHO-BETA-GLUCOSIDASE ASCB-RELATED"/>
    <property type="match status" value="1"/>
</dbReference>
<dbReference type="Proteomes" id="UP001652461">
    <property type="component" value="Unassembled WGS sequence"/>
</dbReference>
<dbReference type="PANTHER" id="PTHR10353">
    <property type="entry name" value="GLYCOSYL HYDROLASE"/>
    <property type="match status" value="1"/>
</dbReference>
<protein>
    <submittedName>
        <fullName evidence="3">Glycoside hydrolase family 1 protein</fullName>
    </submittedName>
</protein>
<dbReference type="SUPFAM" id="SSF51445">
    <property type="entry name" value="(Trans)glycosidases"/>
    <property type="match status" value="1"/>
</dbReference>
<comment type="caution">
    <text evidence="3">The sequence shown here is derived from an EMBL/GenBank/DDBJ whole genome shotgun (WGS) entry which is preliminary data.</text>
</comment>
<keyword evidence="3" id="KW-0378">Hydrolase</keyword>
<keyword evidence="4" id="KW-1185">Reference proteome</keyword>
<dbReference type="EMBL" id="JAOQKC010000008">
    <property type="protein sequence ID" value="MCU6696698.1"/>
    <property type="molecule type" value="Genomic_DNA"/>
</dbReference>
<gene>
    <name evidence="3" type="ORF">OCV63_07280</name>
</gene>
<name>A0ABT2RWN0_9FIRM</name>
<dbReference type="Pfam" id="PF00232">
    <property type="entry name" value="Glyco_hydro_1"/>
    <property type="match status" value="1"/>
</dbReference>
<evidence type="ECO:0000313" key="3">
    <source>
        <dbReference type="EMBL" id="MCU6696698.1"/>
    </source>
</evidence>
<evidence type="ECO:0000313" key="4">
    <source>
        <dbReference type="Proteomes" id="UP001652461"/>
    </source>
</evidence>
<dbReference type="Gene3D" id="3.20.20.80">
    <property type="entry name" value="Glycosidases"/>
    <property type="match status" value="1"/>
</dbReference>
<dbReference type="PRINTS" id="PR00131">
    <property type="entry name" value="GLHYDRLASE1"/>
</dbReference>